<evidence type="ECO:0000313" key="4">
    <source>
        <dbReference type="Proteomes" id="UP000283644"/>
    </source>
</evidence>
<reference evidence="3 4" key="1">
    <citation type="submission" date="2018-09" db="EMBL/GenBank/DDBJ databases">
        <title>Genome sequencing of Nocardioides immobilis CCTCC AB 2017083 for comparison to Nocardioides silvaticus.</title>
        <authorList>
            <person name="Li C."/>
            <person name="Wang G."/>
        </authorList>
    </citation>
    <scope>NUCLEOTIDE SEQUENCE [LARGE SCALE GENOMIC DNA]</scope>
    <source>
        <strain evidence="3 4">CCTCC AB 2017083</strain>
    </source>
</reference>
<sequence>MSGLEKLLAGLAVLPFGLGFALTADQSDADDGTVVFSFSDPAIIESSGLVVEQGLFATVNDSGDSGRVFTVDPADGSTVAVTEWDGEPEDVEAMAPMPDGDVLVGDIGDNNAVRDSIELLRVPFGEDGPVDPITYDLVYPDGAHDAEALLVHPDTGQVMVVAKEFIGRLYAAPEKLDKDDPNRLEMLGEVMPIATDGAFFPDGEHFVLRGYGSATFYRWPSLDEVGEIDLPSQPQGEGIAVGADGAVYVSSEGADSEVLRIGLPKALRAELDGTTAAPDRDVETTEDPAADDETDATRPFWSWALGGAAGVVILLVLLRSLRPR</sequence>
<dbReference type="EMBL" id="QXGH01000010">
    <property type="protein sequence ID" value="RHW28248.1"/>
    <property type="molecule type" value="Genomic_DNA"/>
</dbReference>
<feature type="compositionally biased region" description="Acidic residues" evidence="1">
    <location>
        <begin position="284"/>
        <end position="294"/>
    </location>
</feature>
<evidence type="ECO:0000256" key="2">
    <source>
        <dbReference type="SAM" id="Phobius"/>
    </source>
</evidence>
<protein>
    <submittedName>
        <fullName evidence="3">WD40 repeat domain-containing protein</fullName>
    </submittedName>
</protein>
<evidence type="ECO:0000313" key="3">
    <source>
        <dbReference type="EMBL" id="RHW28248.1"/>
    </source>
</evidence>
<dbReference type="Proteomes" id="UP000283644">
    <property type="component" value="Unassembled WGS sequence"/>
</dbReference>
<name>A0A417Y6C1_9ACTN</name>
<keyword evidence="2" id="KW-1133">Transmembrane helix</keyword>
<dbReference type="AlphaFoldDB" id="A0A417Y6C1"/>
<proteinExistence type="predicted"/>
<accession>A0A417Y6C1</accession>
<feature type="region of interest" description="Disordered" evidence="1">
    <location>
        <begin position="272"/>
        <end position="295"/>
    </location>
</feature>
<gene>
    <name evidence="3" type="ORF">D0Z08_04490</name>
</gene>
<keyword evidence="2" id="KW-0812">Transmembrane</keyword>
<keyword evidence="4" id="KW-1185">Reference proteome</keyword>
<dbReference type="RefSeq" id="WP_118923085.1">
    <property type="nucleotide sequence ID" value="NZ_QXGH01000010.1"/>
</dbReference>
<organism evidence="3 4">
    <name type="scientific">Nocardioides immobilis</name>
    <dbReference type="NCBI Taxonomy" id="2049295"/>
    <lineage>
        <taxon>Bacteria</taxon>
        <taxon>Bacillati</taxon>
        <taxon>Actinomycetota</taxon>
        <taxon>Actinomycetes</taxon>
        <taxon>Propionibacteriales</taxon>
        <taxon>Nocardioidaceae</taxon>
        <taxon>Nocardioides</taxon>
    </lineage>
</organism>
<comment type="caution">
    <text evidence="3">The sequence shown here is derived from an EMBL/GenBank/DDBJ whole genome shotgun (WGS) entry which is preliminary data.</text>
</comment>
<keyword evidence="2" id="KW-0472">Membrane</keyword>
<feature type="transmembrane region" description="Helical" evidence="2">
    <location>
        <begin position="300"/>
        <end position="318"/>
    </location>
</feature>
<evidence type="ECO:0000256" key="1">
    <source>
        <dbReference type="SAM" id="MobiDB-lite"/>
    </source>
</evidence>
<dbReference type="SUPFAM" id="SSF63829">
    <property type="entry name" value="Calcium-dependent phosphotriesterase"/>
    <property type="match status" value="1"/>
</dbReference>
<dbReference type="OrthoDB" id="9801244at2"/>